<evidence type="ECO:0000259" key="1">
    <source>
        <dbReference type="Pfam" id="PF01827"/>
    </source>
</evidence>
<sequence>MDICVYPDHIERNFEEKESKVREKIKYFPHETTEKKSCLIRRADEEVVVDGGDFVQTSVHDFVMSVKNPNLKIEYLTVGLGKKSEVDQSDMPKVAENVVEFLKAINEQLSVAFANATSLAHVETFQLHFDGDAQNILSFLPFFQPETLKVIDLRNNGEAGKILEVDQIVELEQWRCARHFWTNGFLLKTPVDNILHFGFLDITLETLRPEDVVQMKEKFLHMEDFSMAMLTCSNLNQQAITESLAAPPGGHPFDIAFPVPNDEPRKLHFMILNDFIRIFKDH</sequence>
<dbReference type="Pfam" id="PF01827">
    <property type="entry name" value="FTH"/>
    <property type="match status" value="1"/>
</dbReference>
<dbReference type="PANTHER" id="PTHR23014">
    <property type="entry name" value="F-BOX A PROTEIN"/>
    <property type="match status" value="1"/>
</dbReference>
<dbReference type="AlphaFoldDB" id="A0A8R1I839"/>
<proteinExistence type="predicted"/>
<dbReference type="PANTHER" id="PTHR23014:SF1">
    <property type="entry name" value="DUF38 DOMAIN-CONTAINING PROTEIN-RELATED"/>
    <property type="match status" value="1"/>
</dbReference>
<accession>A0A8R1I839</accession>
<reference evidence="2" key="2">
    <citation type="submission" date="2022-06" db="UniProtKB">
        <authorList>
            <consortium name="EnsemblMetazoa"/>
        </authorList>
    </citation>
    <scope>IDENTIFICATION</scope>
    <source>
        <strain evidence="2">DF5081</strain>
    </source>
</reference>
<reference evidence="3" key="1">
    <citation type="submission" date="2010-08" db="EMBL/GenBank/DDBJ databases">
        <authorList>
            <consortium name="Caenorhabditis japonica Sequencing Consortium"/>
            <person name="Wilson R.K."/>
        </authorList>
    </citation>
    <scope>NUCLEOTIDE SEQUENCE [LARGE SCALE GENOMIC DNA]</scope>
    <source>
        <strain evidence="3">DF5081</strain>
    </source>
</reference>
<dbReference type="Proteomes" id="UP000005237">
    <property type="component" value="Unassembled WGS sequence"/>
</dbReference>
<evidence type="ECO:0000313" key="2">
    <source>
        <dbReference type="EnsemblMetazoa" id="CJA16896.1"/>
    </source>
</evidence>
<dbReference type="EnsemblMetazoa" id="CJA16896.1">
    <property type="protein sequence ID" value="CJA16896.1"/>
    <property type="gene ID" value="WBGene00136101"/>
</dbReference>
<organism evidence="2 3">
    <name type="scientific">Caenorhabditis japonica</name>
    <dbReference type="NCBI Taxonomy" id="281687"/>
    <lineage>
        <taxon>Eukaryota</taxon>
        <taxon>Metazoa</taxon>
        <taxon>Ecdysozoa</taxon>
        <taxon>Nematoda</taxon>
        <taxon>Chromadorea</taxon>
        <taxon>Rhabditida</taxon>
        <taxon>Rhabditina</taxon>
        <taxon>Rhabditomorpha</taxon>
        <taxon>Rhabditoidea</taxon>
        <taxon>Rhabditidae</taxon>
        <taxon>Peloderinae</taxon>
        <taxon>Caenorhabditis</taxon>
    </lineage>
</organism>
<evidence type="ECO:0000313" key="3">
    <source>
        <dbReference type="Proteomes" id="UP000005237"/>
    </source>
</evidence>
<dbReference type="InterPro" id="IPR002900">
    <property type="entry name" value="DUF38/FTH_CAE_spp"/>
</dbReference>
<keyword evidence="3" id="KW-1185">Reference proteome</keyword>
<protein>
    <submittedName>
        <fullName evidence="2">FTH domain-containing protein</fullName>
    </submittedName>
</protein>
<name>A0A8R1I839_CAEJA</name>
<feature type="domain" description="DUF38" evidence="1">
    <location>
        <begin position="115"/>
        <end position="242"/>
    </location>
</feature>